<comment type="pathway">
    <text evidence="1">Glycolipid biosynthesis; glycosylphosphatidylinositol-anchor biosynthesis.</text>
</comment>
<comment type="similarity">
    <text evidence="2">Belongs to the peptidase C13 family.</text>
</comment>
<dbReference type="Gene3D" id="3.40.50.1460">
    <property type="match status" value="1"/>
</dbReference>
<feature type="chain" id="PRO_5027784067" description="GPI-anchor transamidase" evidence="6">
    <location>
        <begin position="28"/>
        <end position="352"/>
    </location>
</feature>
<dbReference type="STRING" id="195883.A0A482X6H4"/>
<dbReference type="GO" id="GO:0016255">
    <property type="term" value="P:attachment of GPI anchor to protein"/>
    <property type="evidence" value="ECO:0007669"/>
    <property type="project" value="InterPro"/>
</dbReference>
<comment type="caution">
    <text evidence="7">The sequence shown here is derived from an EMBL/GenBank/DDBJ whole genome shotgun (WGS) entry which is preliminary data.</text>
</comment>
<gene>
    <name evidence="7" type="ORF">LSTR_LSTR000203</name>
</gene>
<feature type="active site" description="Nucleophile" evidence="5">
    <location>
        <position position="193"/>
    </location>
</feature>
<evidence type="ECO:0000313" key="7">
    <source>
        <dbReference type="EMBL" id="RZF41489.1"/>
    </source>
</evidence>
<dbReference type="Proteomes" id="UP000291343">
    <property type="component" value="Unassembled WGS sequence"/>
</dbReference>
<dbReference type="GO" id="GO:0042765">
    <property type="term" value="C:GPI-anchor transamidase complex"/>
    <property type="evidence" value="ECO:0007669"/>
    <property type="project" value="InterPro"/>
</dbReference>
<keyword evidence="3" id="KW-0337">GPI-anchor biosynthesis</keyword>
<dbReference type="InterPro" id="IPR001096">
    <property type="entry name" value="Peptidase_C13"/>
</dbReference>
<evidence type="ECO:0008006" key="9">
    <source>
        <dbReference type="Google" id="ProtNLM"/>
    </source>
</evidence>
<organism evidence="7 8">
    <name type="scientific">Laodelphax striatellus</name>
    <name type="common">Small brown planthopper</name>
    <name type="synonym">Delphax striatella</name>
    <dbReference type="NCBI Taxonomy" id="195883"/>
    <lineage>
        <taxon>Eukaryota</taxon>
        <taxon>Metazoa</taxon>
        <taxon>Ecdysozoa</taxon>
        <taxon>Arthropoda</taxon>
        <taxon>Hexapoda</taxon>
        <taxon>Insecta</taxon>
        <taxon>Pterygota</taxon>
        <taxon>Neoptera</taxon>
        <taxon>Paraneoptera</taxon>
        <taxon>Hemiptera</taxon>
        <taxon>Auchenorrhyncha</taxon>
        <taxon>Fulgoroidea</taxon>
        <taxon>Delphacidae</taxon>
        <taxon>Criomorphinae</taxon>
        <taxon>Laodelphax</taxon>
    </lineage>
</organism>
<dbReference type="FunCoup" id="A0A482X6H4">
    <property type="interactions" value="1273"/>
</dbReference>
<dbReference type="PANTHER" id="PTHR48067">
    <property type="entry name" value="GPI-ANCHOR TRANSAMIDASE"/>
    <property type="match status" value="1"/>
</dbReference>
<dbReference type="GO" id="GO:0006508">
    <property type="term" value="P:proteolysis"/>
    <property type="evidence" value="ECO:0007669"/>
    <property type="project" value="InterPro"/>
</dbReference>
<dbReference type="PRINTS" id="PR00776">
    <property type="entry name" value="HEMOGLOBNASE"/>
</dbReference>
<dbReference type="InterPro" id="IPR028361">
    <property type="entry name" value="GPI_transamidase"/>
</dbReference>
<evidence type="ECO:0000256" key="6">
    <source>
        <dbReference type="SAM" id="SignalP"/>
    </source>
</evidence>
<name>A0A482X6H4_LAOST</name>
<accession>A0A482X6H4</accession>
<dbReference type="SMR" id="A0A482X6H4"/>
<dbReference type="PIRSF" id="PIRSF500138">
    <property type="entry name" value="GPI8"/>
    <property type="match status" value="1"/>
</dbReference>
<evidence type="ECO:0000256" key="3">
    <source>
        <dbReference type="ARBA" id="ARBA00022502"/>
    </source>
</evidence>
<dbReference type="FunFam" id="3.40.50.1460:FF:000002">
    <property type="entry name" value="GPI-anchor transamidase"/>
    <property type="match status" value="1"/>
</dbReference>
<dbReference type="InParanoid" id="A0A482X6H4"/>
<feature type="signal peptide" evidence="6">
    <location>
        <begin position="1"/>
        <end position="27"/>
    </location>
</feature>
<dbReference type="OrthoDB" id="192611at2759"/>
<feature type="active site" evidence="5">
    <location>
        <position position="151"/>
    </location>
</feature>
<evidence type="ECO:0000313" key="8">
    <source>
        <dbReference type="Proteomes" id="UP000291343"/>
    </source>
</evidence>
<evidence type="ECO:0000256" key="4">
    <source>
        <dbReference type="ARBA" id="ARBA00022729"/>
    </source>
</evidence>
<dbReference type="EMBL" id="QKKF02016774">
    <property type="protein sequence ID" value="RZF41489.1"/>
    <property type="molecule type" value="Genomic_DNA"/>
</dbReference>
<sequence length="352" mass="39708">MFSYVGISFIFFCLISIVLHSSPNVEARHTNNWAVLVDTSRFWFNYRHVANVLSIYRSVKRLGIPDSQIILMVADDMACNPRNPRPATVFNNANQHINVYGDDVEVDYRGYEVTVENFVRLLTGRLPSDTPRSKQLLTDEGSNVLVYLTGHGGDGFLKFQDSEEVTSQELADALEQMWQKRRYHEIFFMIDTCQAASMYEKFYSPNILAVASSLVGEDSLSHHVDPAIGVYIIDRYTYYALAFLETVQPDSMKTMGEFLAVCPKRVCISTVGVRQDLFARNPHSVPITDFFGALRPVQLTFSSLILPENVANQCSDCEKSNHSSSALSSTNAEKPRKIGYVNQFPVLVENPK</sequence>
<dbReference type="PANTHER" id="PTHR48067:SF1">
    <property type="entry name" value="GPI-ANCHOR TRANSAMIDASE"/>
    <property type="match status" value="1"/>
</dbReference>
<dbReference type="UniPathway" id="UPA00196"/>
<evidence type="ECO:0000256" key="5">
    <source>
        <dbReference type="PIRSR" id="PIRSR019663-1"/>
    </source>
</evidence>
<proteinExistence type="inferred from homology"/>
<reference evidence="7 8" key="1">
    <citation type="journal article" date="2017" name="Gigascience">
        <title>Genome sequence of the small brown planthopper, Laodelphax striatellus.</title>
        <authorList>
            <person name="Zhu J."/>
            <person name="Jiang F."/>
            <person name="Wang X."/>
            <person name="Yang P."/>
            <person name="Bao Y."/>
            <person name="Zhao W."/>
            <person name="Wang W."/>
            <person name="Lu H."/>
            <person name="Wang Q."/>
            <person name="Cui N."/>
            <person name="Li J."/>
            <person name="Chen X."/>
            <person name="Luo L."/>
            <person name="Yu J."/>
            <person name="Kang L."/>
            <person name="Cui F."/>
        </authorList>
    </citation>
    <scope>NUCLEOTIDE SEQUENCE [LARGE SCALE GENOMIC DNA]</scope>
    <source>
        <strain evidence="7">Lst14</strain>
    </source>
</reference>
<dbReference type="AlphaFoldDB" id="A0A482X6H4"/>
<keyword evidence="4 6" id="KW-0732">Signal</keyword>
<dbReference type="PIRSF" id="PIRSF019663">
    <property type="entry name" value="Legumain"/>
    <property type="match status" value="1"/>
</dbReference>
<dbReference type="Pfam" id="PF01650">
    <property type="entry name" value="Peptidase_C13"/>
    <property type="match status" value="1"/>
</dbReference>
<evidence type="ECO:0000256" key="1">
    <source>
        <dbReference type="ARBA" id="ARBA00004687"/>
    </source>
</evidence>
<evidence type="ECO:0000256" key="2">
    <source>
        <dbReference type="ARBA" id="ARBA00009941"/>
    </source>
</evidence>
<protein>
    <recommendedName>
        <fullName evidence="9">GPI-anchor transamidase</fullName>
    </recommendedName>
</protein>
<dbReference type="GO" id="GO:0006506">
    <property type="term" value="P:GPI anchor biosynthetic process"/>
    <property type="evidence" value="ECO:0007669"/>
    <property type="project" value="UniProtKB-UniPathway"/>
</dbReference>
<keyword evidence="8" id="KW-1185">Reference proteome</keyword>
<dbReference type="GO" id="GO:0003923">
    <property type="term" value="F:GPI-anchor transamidase activity"/>
    <property type="evidence" value="ECO:0007669"/>
    <property type="project" value="InterPro"/>
</dbReference>